<accession>A0A2B7YIR2</accession>
<evidence type="ECO:0000313" key="2">
    <source>
        <dbReference type="EMBL" id="PGH20748.1"/>
    </source>
</evidence>
<evidence type="ECO:0000313" key="3">
    <source>
        <dbReference type="Proteomes" id="UP000224634"/>
    </source>
</evidence>
<comment type="similarity">
    <text evidence="1">Belongs to the amidase family.</text>
</comment>
<protein>
    <submittedName>
        <fullName evidence="2">Uncharacterized protein</fullName>
    </submittedName>
</protein>
<dbReference type="EMBL" id="PDNA01000039">
    <property type="protein sequence ID" value="PGH20748.1"/>
    <property type="molecule type" value="Genomic_DNA"/>
</dbReference>
<reference evidence="2 3" key="1">
    <citation type="submission" date="2017-10" db="EMBL/GenBank/DDBJ databases">
        <title>Comparative genomics in systemic dimorphic fungi from Ajellomycetaceae.</title>
        <authorList>
            <person name="Munoz J.F."/>
            <person name="Mcewen J.G."/>
            <person name="Clay O.K."/>
            <person name="Cuomo C.A."/>
        </authorList>
    </citation>
    <scope>NUCLEOTIDE SEQUENCE [LARGE SCALE GENOMIC DNA]</scope>
    <source>
        <strain evidence="2 3">UAMH7299</strain>
    </source>
</reference>
<evidence type="ECO:0000256" key="1">
    <source>
        <dbReference type="ARBA" id="ARBA00009199"/>
    </source>
</evidence>
<dbReference type="OrthoDB" id="6428749at2759"/>
<dbReference type="PANTHER" id="PTHR46072:SF4">
    <property type="entry name" value="AMIDASE C550.07-RELATED"/>
    <property type="match status" value="1"/>
</dbReference>
<dbReference type="AlphaFoldDB" id="A0A2B7YIR2"/>
<keyword evidence="3" id="KW-1185">Reference proteome</keyword>
<dbReference type="InterPro" id="IPR036928">
    <property type="entry name" value="AS_sf"/>
</dbReference>
<dbReference type="STRING" id="1447883.A0A2B7YIR2"/>
<proteinExistence type="inferred from homology"/>
<sequence>MQELWYWLEEREAYRKEYTKVWNDTATSVNSETGIAEDMVNVILSPAGPGVAPAHNTAKYWGYTSQWNLLDYPALVFPMIQRRLQGFQFHSSLLAGDLKMRRSLRYWNIKQMIDLPFGIV</sequence>
<name>A0A2B7YIR2_POLH7</name>
<gene>
    <name evidence="2" type="ORF">AJ80_03508</name>
</gene>
<dbReference type="Gene3D" id="3.90.1300.10">
    <property type="entry name" value="Amidase signature (AS) domain"/>
    <property type="match status" value="1"/>
</dbReference>
<dbReference type="SUPFAM" id="SSF75304">
    <property type="entry name" value="Amidase signature (AS) enzymes"/>
    <property type="match status" value="1"/>
</dbReference>
<organism evidence="2 3">
    <name type="scientific">Polytolypa hystricis (strain UAMH7299)</name>
    <dbReference type="NCBI Taxonomy" id="1447883"/>
    <lineage>
        <taxon>Eukaryota</taxon>
        <taxon>Fungi</taxon>
        <taxon>Dikarya</taxon>
        <taxon>Ascomycota</taxon>
        <taxon>Pezizomycotina</taxon>
        <taxon>Eurotiomycetes</taxon>
        <taxon>Eurotiomycetidae</taxon>
        <taxon>Onygenales</taxon>
        <taxon>Onygenales incertae sedis</taxon>
        <taxon>Polytolypa</taxon>
    </lineage>
</organism>
<dbReference type="PANTHER" id="PTHR46072">
    <property type="entry name" value="AMIDASE-RELATED-RELATED"/>
    <property type="match status" value="1"/>
</dbReference>
<dbReference type="Proteomes" id="UP000224634">
    <property type="component" value="Unassembled WGS sequence"/>
</dbReference>
<comment type="caution">
    <text evidence="2">The sequence shown here is derived from an EMBL/GenBank/DDBJ whole genome shotgun (WGS) entry which is preliminary data.</text>
</comment>